<comment type="caution">
    <text evidence="1">The sequence shown here is derived from an EMBL/GenBank/DDBJ whole genome shotgun (WGS) entry which is preliminary data.</text>
</comment>
<name>A0A2N7VL39_9BURK</name>
<keyword evidence="2" id="KW-1185">Reference proteome</keyword>
<accession>A0A2N7VL39</accession>
<proteinExistence type="predicted"/>
<dbReference type="AlphaFoldDB" id="A0A2N7VL39"/>
<sequence>MAFTRGVLKGCRMHIDPDWTFDEFRREYDKAEVEAALHGLVKPPSLSTCQAQWVQLRNIKRLESHFVAGDTQALMLAIALIMQHRLEPPEWVATAYLRAYDDVQNGDANTWDDALGHPFPKGRQPAAFRKERDLVFTVWLAILESQKSDAPPPIDDLLFERIAEQIKCETGVKKLSGSAVKLYYRMAKRTLGPVGGKK</sequence>
<organism evidence="1 2">
    <name type="scientific">Trinickia dabaoshanensis</name>
    <dbReference type="NCBI Taxonomy" id="564714"/>
    <lineage>
        <taxon>Bacteria</taxon>
        <taxon>Pseudomonadati</taxon>
        <taxon>Pseudomonadota</taxon>
        <taxon>Betaproteobacteria</taxon>
        <taxon>Burkholderiales</taxon>
        <taxon>Burkholderiaceae</taxon>
        <taxon>Trinickia</taxon>
    </lineage>
</organism>
<gene>
    <name evidence="1" type="ORF">C0Z18_18550</name>
</gene>
<protein>
    <submittedName>
        <fullName evidence="1">Uncharacterized protein</fullName>
    </submittedName>
</protein>
<dbReference type="Proteomes" id="UP000235616">
    <property type="component" value="Unassembled WGS sequence"/>
</dbReference>
<dbReference type="EMBL" id="PNYA01000017">
    <property type="protein sequence ID" value="PMS17847.1"/>
    <property type="molecule type" value="Genomic_DNA"/>
</dbReference>
<reference evidence="1 2" key="1">
    <citation type="submission" date="2018-01" db="EMBL/GenBank/DDBJ databases">
        <title>Whole genome analyses suggest that Burkholderia sensu lato contains two further novel genera in the rhizoxinica-symbiotica group Mycetohabitans gen. nov., and Trinickia gen. nov.: implications for the evolution of diazotrophy and nodulation in the Burkholderiaceae.</title>
        <authorList>
            <person name="Estrada-de los Santos P."/>
            <person name="Palmer M."/>
            <person name="Chavez-Ramirez B."/>
            <person name="Beukes C."/>
            <person name="Steenkamp E.T."/>
            <person name="Hirsch A.M."/>
            <person name="Manyaka P."/>
            <person name="Maluk M."/>
            <person name="Lafos M."/>
            <person name="Crook M."/>
            <person name="Gross E."/>
            <person name="Simon M.F."/>
            <person name="Bueno dos Reis Junior F."/>
            <person name="Poole P.S."/>
            <person name="Venter S.N."/>
            <person name="James E.K."/>
        </authorList>
    </citation>
    <scope>NUCLEOTIDE SEQUENCE [LARGE SCALE GENOMIC DNA]</scope>
    <source>
        <strain evidence="1 2">GIMN1.004</strain>
    </source>
</reference>
<evidence type="ECO:0000313" key="2">
    <source>
        <dbReference type="Proteomes" id="UP000235616"/>
    </source>
</evidence>
<evidence type="ECO:0000313" key="1">
    <source>
        <dbReference type="EMBL" id="PMS17847.1"/>
    </source>
</evidence>